<dbReference type="EMBL" id="OZ035831">
    <property type="protein sequence ID" value="CAL1615651.1"/>
    <property type="molecule type" value="Genomic_DNA"/>
</dbReference>
<feature type="compositionally biased region" description="Basic and acidic residues" evidence="1">
    <location>
        <begin position="43"/>
        <end position="53"/>
    </location>
</feature>
<dbReference type="Proteomes" id="UP001497482">
    <property type="component" value="Chromosome 9"/>
</dbReference>
<feature type="region of interest" description="Disordered" evidence="1">
    <location>
        <begin position="38"/>
        <end position="57"/>
    </location>
</feature>
<gene>
    <name evidence="2" type="ORF">KC01_LOCUS41561</name>
</gene>
<keyword evidence="3" id="KW-1185">Reference proteome</keyword>
<organism evidence="2 3">
    <name type="scientific">Knipowitschia caucasica</name>
    <name type="common">Caucasian dwarf goby</name>
    <name type="synonym">Pomatoschistus caucasicus</name>
    <dbReference type="NCBI Taxonomy" id="637954"/>
    <lineage>
        <taxon>Eukaryota</taxon>
        <taxon>Metazoa</taxon>
        <taxon>Chordata</taxon>
        <taxon>Craniata</taxon>
        <taxon>Vertebrata</taxon>
        <taxon>Euteleostomi</taxon>
        <taxon>Actinopterygii</taxon>
        <taxon>Neopterygii</taxon>
        <taxon>Teleostei</taxon>
        <taxon>Neoteleostei</taxon>
        <taxon>Acanthomorphata</taxon>
        <taxon>Gobiaria</taxon>
        <taxon>Gobiiformes</taxon>
        <taxon>Gobioidei</taxon>
        <taxon>Gobiidae</taxon>
        <taxon>Gobiinae</taxon>
        <taxon>Knipowitschia</taxon>
    </lineage>
</organism>
<proteinExistence type="predicted"/>
<protein>
    <submittedName>
        <fullName evidence="2">Uncharacterized protein</fullName>
    </submittedName>
</protein>
<evidence type="ECO:0000313" key="2">
    <source>
        <dbReference type="EMBL" id="CAL1615651.1"/>
    </source>
</evidence>
<evidence type="ECO:0000256" key="1">
    <source>
        <dbReference type="SAM" id="MobiDB-lite"/>
    </source>
</evidence>
<accession>A0AAV2MRQ9</accession>
<sequence>MATVDSLIPPPPLHISESKSWGGRVTLVHSVKRVTCKPQKQKTSCDSETREQRSAQNSPCVLLLLSSAHAAFVYTLLLPERGGTSSRHARVALETVPVQ</sequence>
<dbReference type="AlphaFoldDB" id="A0AAV2MRQ9"/>
<name>A0AAV2MRQ9_KNICA</name>
<reference evidence="2 3" key="1">
    <citation type="submission" date="2024-04" db="EMBL/GenBank/DDBJ databases">
        <authorList>
            <person name="Waldvogel A.-M."/>
            <person name="Schoenle A."/>
        </authorList>
    </citation>
    <scope>NUCLEOTIDE SEQUENCE [LARGE SCALE GENOMIC DNA]</scope>
</reference>
<evidence type="ECO:0000313" key="3">
    <source>
        <dbReference type="Proteomes" id="UP001497482"/>
    </source>
</evidence>